<keyword evidence="8" id="KW-1185">Reference proteome</keyword>
<dbReference type="InterPro" id="IPR000748">
    <property type="entry name" value="PsdUridine_synth_RsuA/RluB/E/F"/>
</dbReference>
<dbReference type="EC" id="5.4.99.-" evidence="4"/>
<evidence type="ECO:0000313" key="7">
    <source>
        <dbReference type="EMBL" id="GAP14641.1"/>
    </source>
</evidence>
<dbReference type="NCBIfam" id="TIGR00093">
    <property type="entry name" value="pseudouridine synthase"/>
    <property type="match status" value="1"/>
</dbReference>
<name>A0A0S7BL76_9CHLR</name>
<evidence type="ECO:0000256" key="1">
    <source>
        <dbReference type="ARBA" id="ARBA00008348"/>
    </source>
</evidence>
<evidence type="ECO:0000256" key="5">
    <source>
        <dbReference type="SAM" id="MobiDB-lite"/>
    </source>
</evidence>
<dbReference type="EMBL" id="DF967972">
    <property type="protein sequence ID" value="GAP14641.1"/>
    <property type="molecule type" value="Genomic_DNA"/>
</dbReference>
<evidence type="ECO:0000256" key="2">
    <source>
        <dbReference type="ARBA" id="ARBA00023235"/>
    </source>
</evidence>
<accession>A0A0S7BL76</accession>
<reference evidence="7" key="1">
    <citation type="submission" date="2015-07" db="EMBL/GenBank/DDBJ databases">
        <title>Draft Genome Sequences of Anaerolinea thermolimosa IMO-1, Bellilinea caldifistulae GOMI-1, Leptolinea tardivitalis YMTK-2, Levilinea saccharolytica KIBI-1,Longilinea arvoryzae KOME-1, Previously Described as Members of the Anaerolineaceae (Chloroflexi).</title>
        <authorList>
            <person name="Sekiguchi Y."/>
            <person name="Ohashi A."/>
            <person name="Matsuura N."/>
            <person name="Tourlousse M.D."/>
        </authorList>
    </citation>
    <scope>NUCLEOTIDE SEQUENCE [LARGE SCALE GENOMIC DNA]</scope>
    <source>
        <strain evidence="7">KOME-1</strain>
    </source>
</reference>
<dbReference type="Pfam" id="PF00849">
    <property type="entry name" value="PseudoU_synth_2"/>
    <property type="match status" value="1"/>
</dbReference>
<dbReference type="SMART" id="SM00363">
    <property type="entry name" value="S4"/>
    <property type="match status" value="1"/>
</dbReference>
<dbReference type="Gene3D" id="3.30.70.1560">
    <property type="entry name" value="Alpha-L RNA-binding motif"/>
    <property type="match status" value="1"/>
</dbReference>
<dbReference type="PROSITE" id="PS01149">
    <property type="entry name" value="PSI_RSU"/>
    <property type="match status" value="1"/>
</dbReference>
<dbReference type="STRING" id="360412.LARV_02414"/>
<dbReference type="Gene3D" id="3.30.70.580">
    <property type="entry name" value="Pseudouridine synthase I, catalytic domain, N-terminal subdomain"/>
    <property type="match status" value="1"/>
</dbReference>
<dbReference type="PANTHER" id="PTHR47683:SF2">
    <property type="entry name" value="RNA-BINDING S4 DOMAIN-CONTAINING PROTEIN"/>
    <property type="match status" value="1"/>
</dbReference>
<dbReference type="PROSITE" id="PS50889">
    <property type="entry name" value="S4"/>
    <property type="match status" value="1"/>
</dbReference>
<dbReference type="InterPro" id="IPR042092">
    <property type="entry name" value="PsdUridine_s_RsuA/RluB/E/F_cat"/>
</dbReference>
<dbReference type="OrthoDB" id="9807213at2"/>
<dbReference type="CDD" id="cd00165">
    <property type="entry name" value="S4"/>
    <property type="match status" value="1"/>
</dbReference>
<dbReference type="InterPro" id="IPR050343">
    <property type="entry name" value="RsuA_PseudoU_synthase"/>
</dbReference>
<dbReference type="Pfam" id="PF01479">
    <property type="entry name" value="S4"/>
    <property type="match status" value="1"/>
</dbReference>
<evidence type="ECO:0000256" key="4">
    <source>
        <dbReference type="RuleBase" id="RU003887"/>
    </source>
</evidence>
<dbReference type="GO" id="GO:0120159">
    <property type="term" value="F:rRNA pseudouridine synthase activity"/>
    <property type="evidence" value="ECO:0007669"/>
    <property type="project" value="UniProtKB-ARBA"/>
</dbReference>
<dbReference type="CDD" id="cd02870">
    <property type="entry name" value="PseudoU_synth_RsuA_like"/>
    <property type="match status" value="1"/>
</dbReference>
<comment type="similarity">
    <text evidence="1 4">Belongs to the pseudouridine synthase RsuA family.</text>
</comment>
<dbReference type="InterPro" id="IPR020094">
    <property type="entry name" value="TruA/RsuA/RluB/E/F_N"/>
</dbReference>
<dbReference type="SUPFAM" id="SSF55174">
    <property type="entry name" value="Alpha-L RNA-binding motif"/>
    <property type="match status" value="1"/>
</dbReference>
<feature type="domain" description="RNA-binding S4" evidence="6">
    <location>
        <begin position="4"/>
        <end position="63"/>
    </location>
</feature>
<dbReference type="GO" id="GO:0003723">
    <property type="term" value="F:RNA binding"/>
    <property type="evidence" value="ECO:0007669"/>
    <property type="project" value="UniProtKB-KW"/>
</dbReference>
<dbReference type="AlphaFoldDB" id="A0A0S7BL76"/>
<sequence>MTEERLQKILARAGFGSRRSCEELISAGRVRVNDIVAILGTKADPEKDVITVDRQAIPKMERQIYIALNKPRGVLSDVDPKDPRPTVLDLVGVPAHLFAVGRLDLDSEGLILLTNDGELANRLTHPRYGHEKEYRVQVVGKPDAEQLAALRRGIVLEDGYRTAPAQVAVEGEAGKGTWLRIVLHEGRKRQIREMGSRIGLPVSRIIRIRIGTLLLGSLKPNEWRYLTLKEIESLKKTQSAPFRRPAHFRTAGRKIKPKSGPSEKK</sequence>
<dbReference type="Gene3D" id="3.10.290.10">
    <property type="entry name" value="RNA-binding S4 domain"/>
    <property type="match status" value="1"/>
</dbReference>
<dbReference type="Proteomes" id="UP000055060">
    <property type="component" value="Unassembled WGS sequence"/>
</dbReference>
<feature type="compositionally biased region" description="Basic residues" evidence="5">
    <location>
        <begin position="244"/>
        <end position="257"/>
    </location>
</feature>
<feature type="region of interest" description="Disordered" evidence="5">
    <location>
        <begin position="239"/>
        <end position="265"/>
    </location>
</feature>
<dbReference type="GO" id="GO:0000455">
    <property type="term" value="P:enzyme-directed rRNA pseudouridine synthesis"/>
    <property type="evidence" value="ECO:0007669"/>
    <property type="project" value="UniProtKB-ARBA"/>
</dbReference>
<keyword evidence="2 4" id="KW-0413">Isomerase</keyword>
<gene>
    <name evidence="7" type="ORF">LARV_02414</name>
</gene>
<dbReference type="FunFam" id="3.10.290.10:FF:000003">
    <property type="entry name" value="Pseudouridine synthase"/>
    <property type="match status" value="1"/>
</dbReference>
<dbReference type="SUPFAM" id="SSF55120">
    <property type="entry name" value="Pseudouridine synthase"/>
    <property type="match status" value="1"/>
</dbReference>
<dbReference type="InterPro" id="IPR036986">
    <property type="entry name" value="S4_RNA-bd_sf"/>
</dbReference>
<protein>
    <recommendedName>
        <fullName evidence="4">Pseudouridine synthase</fullName>
        <ecNumber evidence="4">5.4.99.-</ecNumber>
    </recommendedName>
</protein>
<dbReference type="InterPro" id="IPR020103">
    <property type="entry name" value="PsdUridine_synth_cat_dom_sf"/>
</dbReference>
<dbReference type="RefSeq" id="WP_075073881.1">
    <property type="nucleotide sequence ID" value="NZ_DF967972.1"/>
</dbReference>
<dbReference type="InterPro" id="IPR006145">
    <property type="entry name" value="PsdUridine_synth_RsuA/RluA"/>
</dbReference>
<dbReference type="InterPro" id="IPR002942">
    <property type="entry name" value="S4_RNA-bd"/>
</dbReference>
<evidence type="ECO:0000259" key="6">
    <source>
        <dbReference type="SMART" id="SM00363"/>
    </source>
</evidence>
<evidence type="ECO:0000313" key="8">
    <source>
        <dbReference type="Proteomes" id="UP000055060"/>
    </source>
</evidence>
<dbReference type="PANTHER" id="PTHR47683">
    <property type="entry name" value="PSEUDOURIDINE SYNTHASE FAMILY PROTEIN-RELATED"/>
    <property type="match status" value="1"/>
</dbReference>
<organism evidence="7">
    <name type="scientific">Longilinea arvoryzae</name>
    <dbReference type="NCBI Taxonomy" id="360412"/>
    <lineage>
        <taxon>Bacteria</taxon>
        <taxon>Bacillati</taxon>
        <taxon>Chloroflexota</taxon>
        <taxon>Anaerolineae</taxon>
        <taxon>Anaerolineales</taxon>
        <taxon>Anaerolineaceae</taxon>
        <taxon>Longilinea</taxon>
    </lineage>
</organism>
<dbReference type="InterPro" id="IPR018496">
    <property type="entry name" value="PsdUridine_synth_RsuA/RluB_CS"/>
</dbReference>
<evidence type="ECO:0000256" key="3">
    <source>
        <dbReference type="PROSITE-ProRule" id="PRU00182"/>
    </source>
</evidence>
<proteinExistence type="inferred from homology"/>
<keyword evidence="3" id="KW-0694">RNA-binding</keyword>